<dbReference type="InterPro" id="IPR017896">
    <property type="entry name" value="4Fe4S_Fe-S-bd"/>
</dbReference>
<evidence type="ECO:0000256" key="9">
    <source>
        <dbReference type="ARBA" id="ARBA00047365"/>
    </source>
</evidence>
<dbReference type="SUPFAM" id="SSF102114">
    <property type="entry name" value="Radical SAM enzymes"/>
    <property type="match status" value="1"/>
</dbReference>
<dbReference type="EMBL" id="CP048000">
    <property type="protein sequence ID" value="QHQ61098.1"/>
    <property type="molecule type" value="Genomic_DNA"/>
</dbReference>
<dbReference type="InterPro" id="IPR034457">
    <property type="entry name" value="Organic_radical-activating"/>
</dbReference>
<proteinExistence type="inferred from homology"/>
<dbReference type="InterPro" id="IPR012839">
    <property type="entry name" value="Organic_radical_activase"/>
</dbReference>
<dbReference type="NCBIfam" id="TIGR02494">
    <property type="entry name" value="PFLE_PFLC"/>
    <property type="match status" value="1"/>
</dbReference>
<dbReference type="PIRSF" id="PIRSF000371">
    <property type="entry name" value="PFL_act_enz"/>
    <property type="match status" value="1"/>
</dbReference>
<sequence length="297" mass="33385">MEGKLFNIQKFSIHDGPGIRTTVFFKGCNLRCRWCHNPESIHKENQIEFYPEKCIGCGACYQVCAAGVHYQNVYGEHQMDRLKCTGCLLCAETCYSKALVGVGLNVDTTYLLNSILEDKPYYDNSSGGVTFSGGEAMLQIDFLEEIITLCKNKGIHTAVDTAGCVPWSYFERILNVTDLFLYDVKAADSTRHKQLTGVENQLILDNLYRLSDAGKEIIVRIPFIPGQNEDQIEEIGNILRHLKIIKVEVMPYHKLGNSKYKALGLKYELHQTQTPAEETVDKAVAIINKCGLKTCKT</sequence>
<dbReference type="Gene3D" id="3.30.70.20">
    <property type="match status" value="1"/>
</dbReference>
<keyword evidence="8" id="KW-0411">Iron-sulfur</keyword>
<dbReference type="Gene3D" id="3.20.20.70">
    <property type="entry name" value="Aldolase class I"/>
    <property type="match status" value="1"/>
</dbReference>
<keyword evidence="7" id="KW-0408">Iron</keyword>
<dbReference type="PROSITE" id="PS51379">
    <property type="entry name" value="4FE4S_FER_2"/>
    <property type="match status" value="2"/>
</dbReference>
<evidence type="ECO:0000256" key="7">
    <source>
        <dbReference type="ARBA" id="ARBA00023004"/>
    </source>
</evidence>
<dbReference type="InterPro" id="IPR007197">
    <property type="entry name" value="rSAM"/>
</dbReference>
<dbReference type="PANTHER" id="PTHR30352">
    <property type="entry name" value="PYRUVATE FORMATE-LYASE-ACTIVATING ENZYME"/>
    <property type="match status" value="1"/>
</dbReference>
<dbReference type="SFLD" id="SFLDS00029">
    <property type="entry name" value="Radical_SAM"/>
    <property type="match status" value="1"/>
</dbReference>
<dbReference type="Proteomes" id="UP000464314">
    <property type="component" value="Chromosome"/>
</dbReference>
<evidence type="ECO:0000313" key="12">
    <source>
        <dbReference type="EMBL" id="QHQ61098.1"/>
    </source>
</evidence>
<keyword evidence="4" id="KW-0949">S-adenosyl-L-methionine</keyword>
<dbReference type="KEGG" id="anr:Ana3638_10225"/>
<dbReference type="PANTHER" id="PTHR30352:SF4">
    <property type="entry name" value="PYRUVATE FORMATE-LYASE 2-ACTIVATING ENZYME"/>
    <property type="match status" value="1"/>
</dbReference>
<evidence type="ECO:0000256" key="6">
    <source>
        <dbReference type="ARBA" id="ARBA00023002"/>
    </source>
</evidence>
<keyword evidence="3" id="KW-0004">4Fe-4S</keyword>
<dbReference type="GO" id="GO:0051539">
    <property type="term" value="F:4 iron, 4 sulfur cluster binding"/>
    <property type="evidence" value="ECO:0007669"/>
    <property type="project" value="UniProtKB-KW"/>
</dbReference>
<name>A0A6P1TNY6_9FIRM</name>
<keyword evidence="5" id="KW-0479">Metal-binding</keyword>
<comment type="catalytic activity">
    <reaction evidence="9">
        <text>glycyl-[protein] + reduced [flavodoxin] + S-adenosyl-L-methionine = glycin-2-yl radical-[protein] + semiquinone [flavodoxin] + 5'-deoxyadenosine + L-methionine + H(+)</text>
        <dbReference type="Rhea" id="RHEA:61976"/>
        <dbReference type="Rhea" id="RHEA-COMP:10622"/>
        <dbReference type="Rhea" id="RHEA-COMP:14480"/>
        <dbReference type="Rhea" id="RHEA-COMP:15993"/>
        <dbReference type="Rhea" id="RHEA-COMP:15994"/>
        <dbReference type="ChEBI" id="CHEBI:15378"/>
        <dbReference type="ChEBI" id="CHEBI:17319"/>
        <dbReference type="ChEBI" id="CHEBI:29947"/>
        <dbReference type="ChEBI" id="CHEBI:32722"/>
        <dbReference type="ChEBI" id="CHEBI:57618"/>
        <dbReference type="ChEBI" id="CHEBI:57844"/>
        <dbReference type="ChEBI" id="CHEBI:59789"/>
        <dbReference type="ChEBI" id="CHEBI:140311"/>
    </reaction>
</comment>
<comment type="cofactor">
    <cofactor evidence="1">
        <name>[4Fe-4S] cluster</name>
        <dbReference type="ChEBI" id="CHEBI:49883"/>
    </cofactor>
</comment>
<dbReference type="InterPro" id="IPR013785">
    <property type="entry name" value="Aldolase_TIM"/>
</dbReference>
<dbReference type="AlphaFoldDB" id="A0A6P1TNY6"/>
<reference evidence="12 13" key="1">
    <citation type="submission" date="2020-01" db="EMBL/GenBank/DDBJ databases">
        <title>Genome analysis of Anaerocolumna sp. CBA3638.</title>
        <authorList>
            <person name="Kim J."/>
            <person name="Roh S.W."/>
        </authorList>
    </citation>
    <scope>NUCLEOTIDE SEQUENCE [LARGE SCALE GENOMIC DNA]</scope>
    <source>
        <strain evidence="12 13">CBA3638</strain>
    </source>
</reference>
<comment type="similarity">
    <text evidence="2">Belongs to the organic radical-activating enzymes family.</text>
</comment>
<evidence type="ECO:0000256" key="3">
    <source>
        <dbReference type="ARBA" id="ARBA00022485"/>
    </source>
</evidence>
<dbReference type="Pfam" id="PF04055">
    <property type="entry name" value="Radical_SAM"/>
    <property type="match status" value="1"/>
</dbReference>
<dbReference type="PROSITE" id="PS01087">
    <property type="entry name" value="RADICAL_ACTIVATING"/>
    <property type="match status" value="1"/>
</dbReference>
<dbReference type="InterPro" id="IPR058240">
    <property type="entry name" value="rSAM_sf"/>
</dbReference>
<dbReference type="SUPFAM" id="SSF54862">
    <property type="entry name" value="4Fe-4S ferredoxins"/>
    <property type="match status" value="1"/>
</dbReference>
<evidence type="ECO:0000259" key="10">
    <source>
        <dbReference type="PROSITE" id="PS51379"/>
    </source>
</evidence>
<dbReference type="SFLD" id="SFLDG01066">
    <property type="entry name" value="organic_radical-activating_enz"/>
    <property type="match status" value="1"/>
</dbReference>
<dbReference type="GO" id="GO:0046872">
    <property type="term" value="F:metal ion binding"/>
    <property type="evidence" value="ECO:0007669"/>
    <property type="project" value="UniProtKB-KW"/>
</dbReference>
<keyword evidence="6" id="KW-0560">Oxidoreductase</keyword>
<accession>A0A6P1TNY6</accession>
<evidence type="ECO:0000256" key="2">
    <source>
        <dbReference type="ARBA" id="ARBA00009777"/>
    </source>
</evidence>
<evidence type="ECO:0000256" key="8">
    <source>
        <dbReference type="ARBA" id="ARBA00023014"/>
    </source>
</evidence>
<dbReference type="InterPro" id="IPR040074">
    <property type="entry name" value="BssD/PflA/YjjW"/>
</dbReference>
<dbReference type="SFLD" id="SFLDG01118">
    <property type="entry name" value="activating_enzymes__group_2"/>
    <property type="match status" value="1"/>
</dbReference>
<feature type="domain" description="4Fe-4S ferredoxin-type" evidence="10">
    <location>
        <begin position="45"/>
        <end position="74"/>
    </location>
</feature>
<evidence type="ECO:0000256" key="1">
    <source>
        <dbReference type="ARBA" id="ARBA00001966"/>
    </source>
</evidence>
<feature type="domain" description="Radical SAM core" evidence="11">
    <location>
        <begin position="14"/>
        <end position="289"/>
    </location>
</feature>
<dbReference type="RefSeq" id="WP_161837925.1">
    <property type="nucleotide sequence ID" value="NZ_CP048000.1"/>
</dbReference>
<gene>
    <name evidence="12" type="ORF">Ana3638_10225</name>
</gene>
<evidence type="ECO:0000259" key="11">
    <source>
        <dbReference type="PROSITE" id="PS51918"/>
    </source>
</evidence>
<feature type="domain" description="4Fe-4S ferredoxin-type" evidence="10">
    <location>
        <begin position="75"/>
        <end position="104"/>
    </location>
</feature>
<dbReference type="GO" id="GO:0016491">
    <property type="term" value="F:oxidoreductase activity"/>
    <property type="evidence" value="ECO:0007669"/>
    <property type="project" value="UniProtKB-KW"/>
</dbReference>
<keyword evidence="13" id="KW-1185">Reference proteome</keyword>
<dbReference type="PROSITE" id="PS51918">
    <property type="entry name" value="RADICAL_SAM"/>
    <property type="match status" value="1"/>
</dbReference>
<evidence type="ECO:0000256" key="4">
    <source>
        <dbReference type="ARBA" id="ARBA00022691"/>
    </source>
</evidence>
<dbReference type="InterPro" id="IPR001989">
    <property type="entry name" value="Radical_activat_CS"/>
</dbReference>
<evidence type="ECO:0000256" key="5">
    <source>
        <dbReference type="ARBA" id="ARBA00022723"/>
    </source>
</evidence>
<protein>
    <submittedName>
        <fullName evidence="12">Glycyl-radical enzyme activating protein</fullName>
    </submittedName>
</protein>
<evidence type="ECO:0000313" key="13">
    <source>
        <dbReference type="Proteomes" id="UP000464314"/>
    </source>
</evidence>
<dbReference type="Pfam" id="PF13237">
    <property type="entry name" value="Fer4_10"/>
    <property type="match status" value="1"/>
</dbReference>
<organism evidence="12 13">
    <name type="scientific">Anaerocolumna sedimenticola</name>
    <dbReference type="NCBI Taxonomy" id="2696063"/>
    <lineage>
        <taxon>Bacteria</taxon>
        <taxon>Bacillati</taxon>
        <taxon>Bacillota</taxon>
        <taxon>Clostridia</taxon>
        <taxon>Lachnospirales</taxon>
        <taxon>Lachnospiraceae</taxon>
        <taxon>Anaerocolumna</taxon>
    </lineage>
</organism>